<reference evidence="3" key="2">
    <citation type="submission" date="2020-09" db="EMBL/GenBank/DDBJ databases">
        <authorList>
            <person name="Sun Q."/>
            <person name="Zhou Y."/>
        </authorList>
    </citation>
    <scope>NUCLEOTIDE SEQUENCE</scope>
    <source>
        <strain evidence="3">CGMCC 1.16134</strain>
    </source>
</reference>
<feature type="domain" description="YceM-like C-terminal" evidence="2">
    <location>
        <begin position="132"/>
        <end position="249"/>
    </location>
</feature>
<dbReference type="Gene3D" id="3.40.50.720">
    <property type="entry name" value="NAD(P)-binding Rossmann-like Domain"/>
    <property type="match status" value="1"/>
</dbReference>
<keyword evidence="4" id="KW-1185">Reference proteome</keyword>
<organism evidence="3 4">
    <name type="scientific">Paenibacillus albidus</name>
    <dbReference type="NCBI Taxonomy" id="2041023"/>
    <lineage>
        <taxon>Bacteria</taxon>
        <taxon>Bacillati</taxon>
        <taxon>Bacillota</taxon>
        <taxon>Bacilli</taxon>
        <taxon>Bacillales</taxon>
        <taxon>Paenibacillaceae</taxon>
        <taxon>Paenibacillus</taxon>
    </lineage>
</organism>
<dbReference type="InterPro" id="IPR051317">
    <property type="entry name" value="Gfo/Idh/MocA_oxidoreduct"/>
</dbReference>
<name>A0A917CLK3_9BACL</name>
<dbReference type="InterPro" id="IPR048477">
    <property type="entry name" value="YceM-like_C"/>
</dbReference>
<gene>
    <name evidence="3" type="ORF">GCM10010912_41790</name>
</gene>
<dbReference type="Pfam" id="PF21378">
    <property type="entry name" value="YceM-like_C"/>
    <property type="match status" value="1"/>
</dbReference>
<evidence type="ECO:0000313" key="4">
    <source>
        <dbReference type="Proteomes" id="UP000637643"/>
    </source>
</evidence>
<dbReference type="PANTHER" id="PTHR43708">
    <property type="entry name" value="CONSERVED EXPRESSED OXIDOREDUCTASE (EUROFUNG)"/>
    <property type="match status" value="1"/>
</dbReference>
<comment type="caution">
    <text evidence="3">The sequence shown here is derived from an EMBL/GenBank/DDBJ whole genome shotgun (WGS) entry which is preliminary data.</text>
</comment>
<evidence type="ECO:0000313" key="3">
    <source>
        <dbReference type="EMBL" id="GGF92429.1"/>
    </source>
</evidence>
<dbReference type="AlphaFoldDB" id="A0A917CLK3"/>
<evidence type="ECO:0000259" key="1">
    <source>
        <dbReference type="Pfam" id="PF01408"/>
    </source>
</evidence>
<dbReference type="EMBL" id="BMKR01000019">
    <property type="protein sequence ID" value="GGF92429.1"/>
    <property type="molecule type" value="Genomic_DNA"/>
</dbReference>
<dbReference type="Pfam" id="PF01408">
    <property type="entry name" value="GFO_IDH_MocA"/>
    <property type="match status" value="1"/>
</dbReference>
<proteinExistence type="predicted"/>
<dbReference type="SUPFAM" id="SSF51735">
    <property type="entry name" value="NAD(P)-binding Rossmann-fold domains"/>
    <property type="match status" value="1"/>
</dbReference>
<dbReference type="Proteomes" id="UP000637643">
    <property type="component" value="Unassembled WGS sequence"/>
</dbReference>
<dbReference type="PANTHER" id="PTHR43708:SF4">
    <property type="entry name" value="OXIDOREDUCTASE YCEM-RELATED"/>
    <property type="match status" value="1"/>
</dbReference>
<sequence length="314" mass="34759">MSMPERIRVAMIGIGDIARKVYLPLLTQHPRVEVAGVLSYSPDTVRHTVDQYRLPKGTTNLDELLSWKPEAVFVHSPTPTHYDIVTRCLQHGVSVYVDKPLSYELEESRRMAELAEDKGLLLGVGFNRRYAPMYVSAKSWLMEAGGISLCQGIKHRTRQQAASSRETVHDDLIHMLDLLLWLCGGDYELLHGHLLQDGGGQLRQSSGILSFGSGTTGMYSMVRDAGADLEKVELHGNGRSVEVADMEKAVFYEKGVQPRYQSFGSWDTVLMRRGFSGVVEDFLNHIHTPGHCGIAASAVLPSHKLAAQLTGMTV</sequence>
<evidence type="ECO:0000259" key="2">
    <source>
        <dbReference type="Pfam" id="PF21378"/>
    </source>
</evidence>
<reference evidence="3" key="1">
    <citation type="journal article" date="2014" name="Int. J. Syst. Evol. Microbiol.">
        <title>Complete genome sequence of Corynebacterium casei LMG S-19264T (=DSM 44701T), isolated from a smear-ripened cheese.</title>
        <authorList>
            <consortium name="US DOE Joint Genome Institute (JGI-PGF)"/>
            <person name="Walter F."/>
            <person name="Albersmeier A."/>
            <person name="Kalinowski J."/>
            <person name="Ruckert C."/>
        </authorList>
    </citation>
    <scope>NUCLEOTIDE SEQUENCE</scope>
    <source>
        <strain evidence="3">CGMCC 1.16134</strain>
    </source>
</reference>
<protein>
    <submittedName>
        <fullName evidence="3">Virulence factor MviM</fullName>
    </submittedName>
</protein>
<feature type="domain" description="Gfo/Idh/MocA-like oxidoreductase N-terminal" evidence="1">
    <location>
        <begin position="7"/>
        <end position="126"/>
    </location>
</feature>
<dbReference type="GO" id="GO:0000166">
    <property type="term" value="F:nucleotide binding"/>
    <property type="evidence" value="ECO:0007669"/>
    <property type="project" value="InterPro"/>
</dbReference>
<dbReference type="InterPro" id="IPR000683">
    <property type="entry name" value="Gfo/Idh/MocA-like_OxRdtase_N"/>
</dbReference>
<dbReference type="InterPro" id="IPR036291">
    <property type="entry name" value="NAD(P)-bd_dom_sf"/>
</dbReference>
<dbReference type="SUPFAM" id="SSF55347">
    <property type="entry name" value="Glyceraldehyde-3-phosphate dehydrogenase-like, C-terminal domain"/>
    <property type="match status" value="1"/>
</dbReference>
<dbReference type="Gene3D" id="3.30.360.10">
    <property type="entry name" value="Dihydrodipicolinate Reductase, domain 2"/>
    <property type="match status" value="1"/>
</dbReference>
<accession>A0A917CLK3</accession>
<dbReference type="RefSeq" id="WP_189028302.1">
    <property type="nucleotide sequence ID" value="NZ_BMKR01000019.1"/>
</dbReference>